<dbReference type="AlphaFoldDB" id="A0A9P4J9S5"/>
<dbReference type="Pfam" id="PF01966">
    <property type="entry name" value="HD"/>
    <property type="match status" value="1"/>
</dbReference>
<dbReference type="Proteomes" id="UP000799439">
    <property type="component" value="Unassembled WGS sequence"/>
</dbReference>
<protein>
    <recommendedName>
        <fullName evidence="3">HTH CENPB-type domain-containing protein</fullName>
    </recommendedName>
</protein>
<dbReference type="GO" id="GO:0000981">
    <property type="term" value="F:DNA-binding transcription factor activity, RNA polymerase II-specific"/>
    <property type="evidence" value="ECO:0007669"/>
    <property type="project" value="InterPro"/>
</dbReference>
<keyword evidence="5" id="KW-1185">Reference proteome</keyword>
<dbReference type="InterPro" id="IPR009057">
    <property type="entry name" value="Homeodomain-like_sf"/>
</dbReference>
<dbReference type="SUPFAM" id="SSF109604">
    <property type="entry name" value="HD-domain/PDEase-like"/>
    <property type="match status" value="1"/>
</dbReference>
<keyword evidence="1" id="KW-0238">DNA-binding</keyword>
<gene>
    <name evidence="4" type="ORF">K461DRAFT_291813</name>
</gene>
<dbReference type="InterPro" id="IPR006600">
    <property type="entry name" value="HTH_CenpB_DNA-bd_dom"/>
</dbReference>
<feature type="compositionally biased region" description="Polar residues" evidence="2">
    <location>
        <begin position="25"/>
        <end position="34"/>
    </location>
</feature>
<dbReference type="PROSITE" id="PS51253">
    <property type="entry name" value="HTH_CENPB"/>
    <property type="match status" value="1"/>
</dbReference>
<reference evidence="4" key="1">
    <citation type="journal article" date="2020" name="Stud. Mycol.">
        <title>101 Dothideomycetes genomes: a test case for predicting lifestyles and emergence of pathogens.</title>
        <authorList>
            <person name="Haridas S."/>
            <person name="Albert R."/>
            <person name="Binder M."/>
            <person name="Bloem J."/>
            <person name="Labutti K."/>
            <person name="Salamov A."/>
            <person name="Andreopoulos B."/>
            <person name="Baker S."/>
            <person name="Barry K."/>
            <person name="Bills G."/>
            <person name="Bluhm B."/>
            <person name="Cannon C."/>
            <person name="Castanera R."/>
            <person name="Culley D."/>
            <person name="Daum C."/>
            <person name="Ezra D."/>
            <person name="Gonzalez J."/>
            <person name="Henrissat B."/>
            <person name="Kuo A."/>
            <person name="Liang C."/>
            <person name="Lipzen A."/>
            <person name="Lutzoni F."/>
            <person name="Magnuson J."/>
            <person name="Mondo S."/>
            <person name="Nolan M."/>
            <person name="Ohm R."/>
            <person name="Pangilinan J."/>
            <person name="Park H.-J."/>
            <person name="Ramirez L."/>
            <person name="Alfaro M."/>
            <person name="Sun H."/>
            <person name="Tritt A."/>
            <person name="Yoshinaga Y."/>
            <person name="Zwiers L.-H."/>
            <person name="Turgeon B."/>
            <person name="Goodwin S."/>
            <person name="Spatafora J."/>
            <person name="Crous P."/>
            <person name="Grigoriev I."/>
        </authorList>
    </citation>
    <scope>NUCLEOTIDE SEQUENCE</scope>
    <source>
        <strain evidence="4">CBS 260.36</strain>
    </source>
</reference>
<evidence type="ECO:0000313" key="5">
    <source>
        <dbReference type="Proteomes" id="UP000799439"/>
    </source>
</evidence>
<organism evidence="4 5">
    <name type="scientific">Myriangium duriaei CBS 260.36</name>
    <dbReference type="NCBI Taxonomy" id="1168546"/>
    <lineage>
        <taxon>Eukaryota</taxon>
        <taxon>Fungi</taxon>
        <taxon>Dikarya</taxon>
        <taxon>Ascomycota</taxon>
        <taxon>Pezizomycotina</taxon>
        <taxon>Dothideomycetes</taxon>
        <taxon>Dothideomycetidae</taxon>
        <taxon>Myriangiales</taxon>
        <taxon>Myriangiaceae</taxon>
        <taxon>Myriangium</taxon>
    </lineage>
</organism>
<dbReference type="PANTHER" id="PTHR33594">
    <property type="entry name" value="SUPERFAMILY HYDROLASE, PUTATIVE (AFU_ORTHOLOGUE AFUA_1G03035)-RELATED"/>
    <property type="match status" value="1"/>
</dbReference>
<sequence length="570" mass="64919">MDEQYPPPYPFGPFPPGMPAWPQVWQPTFQSNFEPTPTHHQQPLPQQVLDPQIQQSTEIQHRQIAPRPATPPQAEDIQIDDSPPPAAAEDGGEESSNHSVFNDSQWLRRKITTAEGVAELRSEWDTEYANKLMPPPPPRAYKSKDEAVESARRFAKEHGYKIVIGHTYKGNSAEIYKLILYCSHSNRYSTIRQVAPEVRQRNRFSRKTNCPFRIRLAKRRFSDEWVMCVGDGKHNHAPDKNMALPLPAEYPDLDAALWEWHMGEIANGEVIHGNRLKSKAVALWCELPQFKGKTPPDLNREWLDGYRTRHKIPFKPLRPSGPPELVDWNDAEAVAAVISEVRTDRTREDITFNGVTQAFGDDDTLIRNVKDAVKDYMSNYDASHDWDHILRVLSLAKKMVRKENEPVGPLKLDPKTVYLAAICHDLGDHKYAKPGESVENQIAELLLQHGAPADLALKVQLIAKNVSFSNEMKNSRMVKAVLDQHPELGVVQDADRLDAIGAIGIGRTFVFTGAKKPDGSMMDTIEHFQEKLERLESLMKTGTGKALARERTERLRTFRQWWEEEYEVVD</sequence>
<dbReference type="SMART" id="SM00471">
    <property type="entry name" value="HDc"/>
    <property type="match status" value="1"/>
</dbReference>
<dbReference type="CDD" id="cd00077">
    <property type="entry name" value="HDc"/>
    <property type="match status" value="1"/>
</dbReference>
<feature type="region of interest" description="Disordered" evidence="2">
    <location>
        <begin position="1"/>
        <end position="102"/>
    </location>
</feature>
<feature type="compositionally biased region" description="Pro residues" evidence="2">
    <location>
        <begin position="1"/>
        <end position="19"/>
    </location>
</feature>
<dbReference type="Gene3D" id="1.10.3210.50">
    <property type="match status" value="1"/>
</dbReference>
<evidence type="ECO:0000313" key="4">
    <source>
        <dbReference type="EMBL" id="KAF2154909.1"/>
    </source>
</evidence>
<dbReference type="InterPro" id="IPR014842">
    <property type="entry name" value="AFT"/>
</dbReference>
<dbReference type="Gene3D" id="1.10.10.60">
    <property type="entry name" value="Homeodomain-like"/>
    <property type="match status" value="1"/>
</dbReference>
<dbReference type="SUPFAM" id="SSF46689">
    <property type="entry name" value="Homeodomain-like"/>
    <property type="match status" value="1"/>
</dbReference>
<dbReference type="GO" id="GO:0010106">
    <property type="term" value="P:cellular response to iron ion starvation"/>
    <property type="evidence" value="ECO:0007669"/>
    <property type="project" value="InterPro"/>
</dbReference>
<dbReference type="EMBL" id="ML996083">
    <property type="protein sequence ID" value="KAF2154909.1"/>
    <property type="molecule type" value="Genomic_DNA"/>
</dbReference>
<evidence type="ECO:0000256" key="2">
    <source>
        <dbReference type="SAM" id="MobiDB-lite"/>
    </source>
</evidence>
<accession>A0A9P4J9S5</accession>
<feature type="domain" description="HTH CENPB-type" evidence="3">
    <location>
        <begin position="241"/>
        <end position="316"/>
    </location>
</feature>
<feature type="compositionally biased region" description="Low complexity" evidence="2">
    <location>
        <begin position="35"/>
        <end position="55"/>
    </location>
</feature>
<name>A0A9P4J9S5_9PEZI</name>
<dbReference type="InterPro" id="IPR006674">
    <property type="entry name" value="HD_domain"/>
</dbReference>
<comment type="caution">
    <text evidence="4">The sequence shown here is derived from an EMBL/GenBank/DDBJ whole genome shotgun (WGS) entry which is preliminary data.</text>
</comment>
<dbReference type="Pfam" id="PF08731">
    <property type="entry name" value="AFT"/>
    <property type="match status" value="1"/>
</dbReference>
<dbReference type="PANTHER" id="PTHR33594:SF1">
    <property type="entry name" value="HD_PDEASE DOMAIN-CONTAINING PROTEIN"/>
    <property type="match status" value="1"/>
</dbReference>
<dbReference type="OrthoDB" id="16547at2759"/>
<evidence type="ECO:0000259" key="3">
    <source>
        <dbReference type="PROSITE" id="PS51253"/>
    </source>
</evidence>
<dbReference type="GO" id="GO:0045944">
    <property type="term" value="P:positive regulation of transcription by RNA polymerase II"/>
    <property type="evidence" value="ECO:0007669"/>
    <property type="project" value="InterPro"/>
</dbReference>
<proteinExistence type="predicted"/>
<dbReference type="InterPro" id="IPR003607">
    <property type="entry name" value="HD/PDEase_dom"/>
</dbReference>
<dbReference type="GO" id="GO:0003677">
    <property type="term" value="F:DNA binding"/>
    <property type="evidence" value="ECO:0007669"/>
    <property type="project" value="UniProtKB-KW"/>
</dbReference>
<evidence type="ECO:0000256" key="1">
    <source>
        <dbReference type="ARBA" id="ARBA00023125"/>
    </source>
</evidence>
<dbReference type="Pfam" id="PF03221">
    <property type="entry name" value="HTH_Tnp_Tc5"/>
    <property type="match status" value="1"/>
</dbReference>